<keyword evidence="6 7" id="KW-0472">Membrane</keyword>
<dbReference type="STRING" id="34508.A0A4U5MRV8"/>
<feature type="transmembrane region" description="Helical" evidence="7">
    <location>
        <begin position="159"/>
        <end position="175"/>
    </location>
</feature>
<reference evidence="8 9" key="1">
    <citation type="journal article" date="2015" name="Genome Biol.">
        <title>Comparative genomics of Steinernema reveals deeply conserved gene regulatory networks.</title>
        <authorList>
            <person name="Dillman A.R."/>
            <person name="Macchietto M."/>
            <person name="Porter C.F."/>
            <person name="Rogers A."/>
            <person name="Williams B."/>
            <person name="Antoshechkin I."/>
            <person name="Lee M.M."/>
            <person name="Goodwin Z."/>
            <person name="Lu X."/>
            <person name="Lewis E.E."/>
            <person name="Goodrich-Blair H."/>
            <person name="Stock S.P."/>
            <person name="Adams B.J."/>
            <person name="Sternberg P.W."/>
            <person name="Mortazavi A."/>
        </authorList>
    </citation>
    <scope>NUCLEOTIDE SEQUENCE [LARGE SCALE GENOMIC DNA]</scope>
    <source>
        <strain evidence="8 9">ALL</strain>
    </source>
</reference>
<comment type="function">
    <text evidence="7">May be involved in iron transport and iron homeostasis.</text>
</comment>
<keyword evidence="4 7" id="KW-0812">Transmembrane</keyword>
<protein>
    <recommendedName>
        <fullName evidence="7">Solute carrier family 40 member</fullName>
    </recommendedName>
</protein>
<feature type="transmembrane region" description="Helical" evidence="7">
    <location>
        <begin position="12"/>
        <end position="33"/>
    </location>
</feature>
<evidence type="ECO:0000256" key="1">
    <source>
        <dbReference type="ARBA" id="ARBA00004141"/>
    </source>
</evidence>
<evidence type="ECO:0000313" key="9">
    <source>
        <dbReference type="Proteomes" id="UP000298663"/>
    </source>
</evidence>
<dbReference type="PANTHER" id="PTHR11660:SF69">
    <property type="entry name" value="SOLUTE CARRIER FAMILY 40 MEMBER"/>
    <property type="match status" value="1"/>
</dbReference>
<keyword evidence="7" id="KW-0406">Ion transport</keyword>
<evidence type="ECO:0000256" key="6">
    <source>
        <dbReference type="ARBA" id="ARBA00023136"/>
    </source>
</evidence>
<feature type="transmembrane region" description="Helical" evidence="7">
    <location>
        <begin position="39"/>
        <end position="60"/>
    </location>
</feature>
<comment type="caution">
    <text evidence="8">The sequence shown here is derived from an EMBL/GenBank/DDBJ whole genome shotgun (WGS) entry which is preliminary data.</text>
</comment>
<organism evidence="8 9">
    <name type="scientific">Steinernema carpocapsae</name>
    <name type="common">Entomopathogenic nematode</name>
    <dbReference type="NCBI Taxonomy" id="34508"/>
    <lineage>
        <taxon>Eukaryota</taxon>
        <taxon>Metazoa</taxon>
        <taxon>Ecdysozoa</taxon>
        <taxon>Nematoda</taxon>
        <taxon>Chromadorea</taxon>
        <taxon>Rhabditida</taxon>
        <taxon>Tylenchina</taxon>
        <taxon>Panagrolaimomorpha</taxon>
        <taxon>Strongyloidoidea</taxon>
        <taxon>Steinernematidae</taxon>
        <taxon>Steinernema</taxon>
    </lineage>
</organism>
<comment type="subcellular location">
    <subcellularLocation>
        <location evidence="1 7">Membrane</location>
        <topology evidence="1 7">Multi-pass membrane protein</topology>
    </subcellularLocation>
</comment>
<evidence type="ECO:0000313" key="8">
    <source>
        <dbReference type="EMBL" id="TKR72411.1"/>
    </source>
</evidence>
<dbReference type="SUPFAM" id="SSF103473">
    <property type="entry name" value="MFS general substrate transporter"/>
    <property type="match status" value="1"/>
</dbReference>
<sequence>MTRQPTYFPFLYLAYGISTIGDRLWTFAIIFVLEYLGGIRLVGINQLVESVSSMFLSTYVGNWLDRHDRKRGALTVLAINNLSVAVSAGLLAICLTLHSMSAVYGCFLTLSIVFCALSKCASDGEKLAFTKDWIVVMAQREGGNTLSVRNAMMTTIDQCSSVIAPLLTGYIMIWFDHRTACLLFVGWNLISWLAEAYLLSMVYNNVKELSVREKKQNGHKKHPEITEIPETKKKHKCSVAKQAGKMVSSYWNQSVFPAAFGLALLYMTVLGFDGLAVGYGKSQGLSEDCLGMFRAVGSVFGLSGAFCYAFFERAMGLKKTGLLGLVAQQLFLYLCVISVFLAGSPFNPGEYFSHLTFESWWTTFQSAFTVTSPQTMAPLANSSLELITSTPAPYVGIDWSTFTVQGQPIQSVFVFLCGITFARFGLWMADLSITQIMQENIPEAERGTVFGVQTAMCQLFSVLKDITVIILPDPKTFGLLILISIGFVTSGFVSYVVYVIKDRRPKDKVVEASAVELEPLKPSSEEV</sequence>
<feature type="transmembrane region" description="Helical" evidence="7">
    <location>
        <begin position="323"/>
        <end position="343"/>
    </location>
</feature>
<keyword evidence="5 7" id="KW-1133">Transmembrane helix</keyword>
<evidence type="ECO:0000256" key="5">
    <source>
        <dbReference type="ARBA" id="ARBA00022989"/>
    </source>
</evidence>
<feature type="transmembrane region" description="Helical" evidence="7">
    <location>
        <begin position="450"/>
        <end position="471"/>
    </location>
</feature>
<dbReference type="InterPro" id="IPR009716">
    <property type="entry name" value="Ferroportin-1"/>
</dbReference>
<dbReference type="EMBL" id="AZBU02000006">
    <property type="protein sequence ID" value="TKR72411.1"/>
    <property type="molecule type" value="Genomic_DNA"/>
</dbReference>
<feature type="transmembrane region" description="Helical" evidence="7">
    <location>
        <begin position="409"/>
        <end position="429"/>
    </location>
</feature>
<evidence type="ECO:0000256" key="7">
    <source>
        <dbReference type="RuleBase" id="RU365065"/>
    </source>
</evidence>
<dbReference type="InterPro" id="IPR036259">
    <property type="entry name" value="MFS_trans_sf"/>
</dbReference>
<dbReference type="GO" id="GO:0005381">
    <property type="term" value="F:iron ion transmembrane transporter activity"/>
    <property type="evidence" value="ECO:0007669"/>
    <property type="project" value="UniProtKB-UniRule"/>
</dbReference>
<name>A0A4U5MRV8_STECR</name>
<feature type="transmembrane region" description="Helical" evidence="7">
    <location>
        <begin position="255"/>
        <end position="279"/>
    </location>
</feature>
<dbReference type="OrthoDB" id="648861at2759"/>
<dbReference type="Pfam" id="PF06963">
    <property type="entry name" value="FPN1"/>
    <property type="match status" value="1"/>
</dbReference>
<comment type="similarity">
    <text evidence="2 7">Belongs to the ferroportin (FP) (TC 2.A.100) family. SLC40A subfamily.</text>
</comment>
<evidence type="ECO:0000256" key="2">
    <source>
        <dbReference type="ARBA" id="ARBA00006279"/>
    </source>
</evidence>
<dbReference type="GO" id="GO:0016020">
    <property type="term" value="C:membrane"/>
    <property type="evidence" value="ECO:0007669"/>
    <property type="project" value="UniProtKB-SubCell"/>
</dbReference>
<feature type="transmembrane region" description="Helical" evidence="7">
    <location>
        <begin position="291"/>
        <end position="311"/>
    </location>
</feature>
<evidence type="ECO:0000256" key="3">
    <source>
        <dbReference type="ARBA" id="ARBA00022448"/>
    </source>
</evidence>
<feature type="transmembrane region" description="Helical" evidence="7">
    <location>
        <begin position="99"/>
        <end position="117"/>
    </location>
</feature>
<keyword evidence="9" id="KW-1185">Reference proteome</keyword>
<reference evidence="8 9" key="2">
    <citation type="journal article" date="2019" name="G3 (Bethesda)">
        <title>Hybrid Assembly of the Genome of the Entomopathogenic Nematode Steinernema carpocapsae Identifies the X-Chromosome.</title>
        <authorList>
            <person name="Serra L."/>
            <person name="Macchietto M."/>
            <person name="Macias-Munoz A."/>
            <person name="McGill C.J."/>
            <person name="Rodriguez I.M."/>
            <person name="Rodriguez B."/>
            <person name="Murad R."/>
            <person name="Mortazavi A."/>
        </authorList>
    </citation>
    <scope>NUCLEOTIDE SEQUENCE [LARGE SCALE GENOMIC DNA]</scope>
    <source>
        <strain evidence="8 9">ALL</strain>
    </source>
</reference>
<evidence type="ECO:0000256" key="4">
    <source>
        <dbReference type="ARBA" id="ARBA00022692"/>
    </source>
</evidence>
<feature type="transmembrane region" description="Helical" evidence="7">
    <location>
        <begin position="72"/>
        <end position="93"/>
    </location>
</feature>
<keyword evidence="3 7" id="KW-0813">Transport</keyword>
<gene>
    <name evidence="8" type="ORF">L596_019858</name>
</gene>
<dbReference type="Gene3D" id="1.20.1250.20">
    <property type="entry name" value="MFS general substrate transporter like domains"/>
    <property type="match status" value="1"/>
</dbReference>
<dbReference type="Proteomes" id="UP000298663">
    <property type="component" value="Unassembled WGS sequence"/>
</dbReference>
<accession>A0A4U5MRV8</accession>
<feature type="transmembrane region" description="Helical" evidence="7">
    <location>
        <begin position="187"/>
        <end position="206"/>
    </location>
</feature>
<feature type="transmembrane region" description="Helical" evidence="7">
    <location>
        <begin position="477"/>
        <end position="498"/>
    </location>
</feature>
<dbReference type="AlphaFoldDB" id="A0A4U5MRV8"/>
<proteinExistence type="inferred from homology"/>
<dbReference type="PANTHER" id="PTHR11660">
    <property type="entry name" value="SOLUTE CARRIER FAMILY 40 MEMBER"/>
    <property type="match status" value="1"/>
</dbReference>